<gene>
    <name evidence="1" type="ORF">DRO04_03125</name>
</gene>
<dbReference type="AlphaFoldDB" id="A0A497JGH2"/>
<sequence length="71" mass="8766">MSKSKWRADKWIIKDLRRLIEKDGYFTIQYAMLFCKVGYHRLKRIIKENKMDRYVKPHGSIKYFNSRKKPI</sequence>
<evidence type="ECO:0000313" key="1">
    <source>
        <dbReference type="EMBL" id="RLG69623.1"/>
    </source>
</evidence>
<accession>A0A497JGH2</accession>
<proteinExistence type="predicted"/>
<organism evidence="1 2">
    <name type="scientific">Candidatus Iainarchaeum sp</name>
    <dbReference type="NCBI Taxonomy" id="3101447"/>
    <lineage>
        <taxon>Archaea</taxon>
        <taxon>Candidatus Iainarchaeota</taxon>
        <taxon>Candidatus Iainarchaeia</taxon>
        <taxon>Candidatus Iainarchaeales</taxon>
        <taxon>Candidatus Iainarchaeaceae</taxon>
        <taxon>Candidatus Iainarchaeum</taxon>
    </lineage>
</organism>
<dbReference type="Proteomes" id="UP000278031">
    <property type="component" value="Unassembled WGS sequence"/>
</dbReference>
<evidence type="ECO:0000313" key="2">
    <source>
        <dbReference type="Proteomes" id="UP000278031"/>
    </source>
</evidence>
<reference evidence="1 2" key="1">
    <citation type="submission" date="2018-06" db="EMBL/GenBank/DDBJ databases">
        <title>Extensive metabolic versatility and redundancy in microbially diverse, dynamic hydrothermal sediments.</title>
        <authorList>
            <person name="Dombrowski N."/>
            <person name="Teske A."/>
            <person name="Baker B.J."/>
        </authorList>
    </citation>
    <scope>NUCLEOTIDE SEQUENCE [LARGE SCALE GENOMIC DNA]</scope>
    <source>
        <strain evidence="1">B51_G17</strain>
    </source>
</reference>
<comment type="caution">
    <text evidence="1">The sequence shown here is derived from an EMBL/GenBank/DDBJ whole genome shotgun (WGS) entry which is preliminary data.</text>
</comment>
<dbReference type="EMBL" id="QMWP01000123">
    <property type="protein sequence ID" value="RLG69623.1"/>
    <property type="molecule type" value="Genomic_DNA"/>
</dbReference>
<name>A0A497JGH2_9ARCH</name>
<evidence type="ECO:0008006" key="3">
    <source>
        <dbReference type="Google" id="ProtNLM"/>
    </source>
</evidence>
<protein>
    <recommendedName>
        <fullName evidence="3">DNA-binding protein</fullName>
    </recommendedName>
</protein>